<name>A0A8J3NG47_9ACTN</name>
<proteinExistence type="predicted"/>
<feature type="transmembrane region" description="Helical" evidence="1">
    <location>
        <begin position="84"/>
        <end position="110"/>
    </location>
</feature>
<dbReference type="EMBL" id="BOMB01000044">
    <property type="protein sequence ID" value="GID15575.1"/>
    <property type="molecule type" value="Genomic_DNA"/>
</dbReference>
<protein>
    <recommendedName>
        <fullName evidence="4">DUF3995 domain-containing protein</fullName>
    </recommendedName>
</protein>
<dbReference type="Pfam" id="PF13160">
    <property type="entry name" value="DUF3995"/>
    <property type="match status" value="1"/>
</dbReference>
<keyword evidence="3" id="KW-1185">Reference proteome</keyword>
<accession>A0A8J3NG47</accession>
<dbReference type="AlphaFoldDB" id="A0A8J3NG47"/>
<evidence type="ECO:0000256" key="1">
    <source>
        <dbReference type="SAM" id="Phobius"/>
    </source>
</evidence>
<keyword evidence="1" id="KW-1133">Transmembrane helix</keyword>
<keyword evidence="1" id="KW-0812">Transmembrane</keyword>
<feature type="transmembrane region" description="Helical" evidence="1">
    <location>
        <begin position="55"/>
        <end position="72"/>
    </location>
</feature>
<dbReference type="InterPro" id="IPR025058">
    <property type="entry name" value="DUF3995"/>
</dbReference>
<dbReference type="Proteomes" id="UP000612808">
    <property type="component" value="Unassembled WGS sequence"/>
</dbReference>
<gene>
    <name evidence="2" type="ORF">Aru02nite_64640</name>
</gene>
<organism evidence="2 3">
    <name type="scientific">Actinocatenispora rupis</name>
    <dbReference type="NCBI Taxonomy" id="519421"/>
    <lineage>
        <taxon>Bacteria</taxon>
        <taxon>Bacillati</taxon>
        <taxon>Actinomycetota</taxon>
        <taxon>Actinomycetes</taxon>
        <taxon>Micromonosporales</taxon>
        <taxon>Micromonosporaceae</taxon>
        <taxon>Actinocatenispora</taxon>
    </lineage>
</organism>
<evidence type="ECO:0000313" key="2">
    <source>
        <dbReference type="EMBL" id="GID15575.1"/>
    </source>
</evidence>
<feature type="transmembrane region" description="Helical" evidence="1">
    <location>
        <begin position="122"/>
        <end position="141"/>
    </location>
</feature>
<evidence type="ECO:0000313" key="3">
    <source>
        <dbReference type="Proteomes" id="UP000612808"/>
    </source>
</evidence>
<sequence length="149" mass="15220">MTSTRTAAVTVAAVLGADCLLHLYWAATGSAWPAATVPALSRALLDADVPFTPPVLLPLAAALSAAAVLVLARAGLVARRLPRWLPLLGTLGVAAGTGVRALAGLVWLGTDDPASTFHLLNLAVYTPLCVLLCLASLLVLLRGRRAPAA</sequence>
<comment type="caution">
    <text evidence="2">The sequence shown here is derived from an EMBL/GenBank/DDBJ whole genome shotgun (WGS) entry which is preliminary data.</text>
</comment>
<dbReference type="RefSeq" id="WP_203663942.1">
    <property type="nucleotide sequence ID" value="NZ_BAAAZM010000023.1"/>
</dbReference>
<keyword evidence="1" id="KW-0472">Membrane</keyword>
<evidence type="ECO:0008006" key="4">
    <source>
        <dbReference type="Google" id="ProtNLM"/>
    </source>
</evidence>
<reference evidence="2" key="1">
    <citation type="submission" date="2021-01" db="EMBL/GenBank/DDBJ databases">
        <title>Whole genome shotgun sequence of Actinocatenispora rupis NBRC 107355.</title>
        <authorList>
            <person name="Komaki H."/>
            <person name="Tamura T."/>
        </authorList>
    </citation>
    <scope>NUCLEOTIDE SEQUENCE</scope>
    <source>
        <strain evidence="2">NBRC 107355</strain>
    </source>
</reference>